<dbReference type="EMBL" id="MK072274">
    <property type="protein sequence ID" value="AYV81407.1"/>
    <property type="molecule type" value="Genomic_DNA"/>
</dbReference>
<proteinExistence type="predicted"/>
<reference evidence="1" key="1">
    <citation type="submission" date="2018-10" db="EMBL/GenBank/DDBJ databases">
        <title>Hidden diversity of soil giant viruses.</title>
        <authorList>
            <person name="Schulz F."/>
            <person name="Alteio L."/>
            <person name="Goudeau D."/>
            <person name="Ryan E.M."/>
            <person name="Malmstrom R.R."/>
            <person name="Blanchard J."/>
            <person name="Woyke T."/>
        </authorList>
    </citation>
    <scope>NUCLEOTIDE SEQUENCE</scope>
    <source>
        <strain evidence="1">HAV1</strain>
    </source>
</reference>
<name>A0A3G5A2E7_9VIRU</name>
<accession>A0A3G5A2E7</accession>
<protein>
    <submittedName>
        <fullName evidence="1">Uncharacterized protein</fullName>
    </submittedName>
</protein>
<evidence type="ECO:0000313" key="1">
    <source>
        <dbReference type="EMBL" id="AYV81407.1"/>
    </source>
</evidence>
<organism evidence="1">
    <name type="scientific">Harvfovirus sp</name>
    <dbReference type="NCBI Taxonomy" id="2487768"/>
    <lineage>
        <taxon>Viruses</taxon>
        <taxon>Varidnaviria</taxon>
        <taxon>Bamfordvirae</taxon>
        <taxon>Nucleocytoviricota</taxon>
        <taxon>Megaviricetes</taxon>
        <taxon>Imitervirales</taxon>
        <taxon>Mimiviridae</taxon>
        <taxon>Klosneuvirinae</taxon>
    </lineage>
</organism>
<sequence length="139" mass="16348">MLRSLSRVRCAIPVMRHRVFYERKISSQAALQEQRNKDRLPAPSCEANIVRKDKRTQIELKFKIPFKIQNILPPKAERRQNSLRSLIIHHLGAQHLFMENLPKKEKVVARDISITRWDELNYSTGKEIDYIEGVLKCDV</sequence>
<gene>
    <name evidence="1" type="ORF">Harvfovirus32_3</name>
</gene>